<dbReference type="Gene3D" id="3.40.50.700">
    <property type="entry name" value="NADH:ubiquinone oxidoreductase-like, 20kDa subunit"/>
    <property type="match status" value="1"/>
</dbReference>
<dbReference type="GO" id="GO:0009375">
    <property type="term" value="C:ferredoxin hydrogenase complex"/>
    <property type="evidence" value="ECO:0007669"/>
    <property type="project" value="InterPro"/>
</dbReference>
<evidence type="ECO:0000256" key="4">
    <source>
        <dbReference type="ARBA" id="ARBA00011771"/>
    </source>
</evidence>
<dbReference type="PRINTS" id="PR00614">
    <property type="entry name" value="NIHGNASESMLL"/>
</dbReference>
<dbReference type="GO" id="GO:0046872">
    <property type="term" value="F:metal ion binding"/>
    <property type="evidence" value="ECO:0007669"/>
    <property type="project" value="UniProtKB-KW"/>
</dbReference>
<dbReference type="InterPro" id="IPR006311">
    <property type="entry name" value="TAT_signal"/>
</dbReference>
<feature type="domain" description="NADH:ubiquinone oxidoreductase-like 20kDa subunit" evidence="14">
    <location>
        <begin position="95"/>
        <end position="240"/>
    </location>
</feature>
<evidence type="ECO:0000256" key="2">
    <source>
        <dbReference type="ARBA" id="ARBA00004236"/>
    </source>
</evidence>
<evidence type="ECO:0000256" key="5">
    <source>
        <dbReference type="ARBA" id="ARBA00022475"/>
    </source>
</evidence>
<gene>
    <name evidence="16" type="ORF">EDD73_11661</name>
</gene>
<dbReference type="AlphaFoldDB" id="A0A4R2RN42"/>
<evidence type="ECO:0000256" key="1">
    <source>
        <dbReference type="ARBA" id="ARBA00001966"/>
    </source>
</evidence>
<keyword evidence="10" id="KW-0408">Iron</keyword>
<comment type="subcellular location">
    <subcellularLocation>
        <location evidence="2">Cell membrane</location>
    </subcellularLocation>
</comment>
<protein>
    <submittedName>
        <fullName evidence="16">Hydrogenase small subunit</fullName>
    </submittedName>
</protein>
<organism evidence="16 17">
    <name type="scientific">Heliophilum fasciatum</name>
    <dbReference type="NCBI Taxonomy" id="35700"/>
    <lineage>
        <taxon>Bacteria</taxon>
        <taxon>Bacillati</taxon>
        <taxon>Bacillota</taxon>
        <taxon>Clostridia</taxon>
        <taxon>Eubacteriales</taxon>
        <taxon>Heliobacteriaceae</taxon>
        <taxon>Heliophilum</taxon>
    </lineage>
</organism>
<dbReference type="InterPro" id="IPR037024">
    <property type="entry name" value="NiFe_Hase_small_N_sf"/>
</dbReference>
<evidence type="ECO:0000313" key="16">
    <source>
        <dbReference type="EMBL" id="TCP63717.1"/>
    </source>
</evidence>
<dbReference type="InterPro" id="IPR006137">
    <property type="entry name" value="NADH_UbQ_OxRdtase-like_20kDa"/>
</dbReference>
<dbReference type="GO" id="GO:0009055">
    <property type="term" value="F:electron transfer activity"/>
    <property type="evidence" value="ECO:0007669"/>
    <property type="project" value="TreeGrafter"/>
</dbReference>
<evidence type="ECO:0000313" key="17">
    <source>
        <dbReference type="Proteomes" id="UP000294813"/>
    </source>
</evidence>
<keyword evidence="9" id="KW-0560">Oxidoreductase</keyword>
<evidence type="ECO:0000259" key="14">
    <source>
        <dbReference type="Pfam" id="PF01058"/>
    </source>
</evidence>
<dbReference type="EMBL" id="SLXT01000016">
    <property type="protein sequence ID" value="TCP63717.1"/>
    <property type="molecule type" value="Genomic_DNA"/>
</dbReference>
<keyword evidence="11" id="KW-0411">Iron-sulfur</keyword>
<dbReference type="Pfam" id="PF14720">
    <property type="entry name" value="NiFe_hyd_SSU_C"/>
    <property type="match status" value="1"/>
</dbReference>
<keyword evidence="6" id="KW-0004">4Fe-4S</keyword>
<dbReference type="Pfam" id="PF01058">
    <property type="entry name" value="Oxidored_q6"/>
    <property type="match status" value="1"/>
</dbReference>
<sequence>MPENHRNHPITTSPADQQIHHQDQATEPATDDRGMHPESAWAHLQKRGISRRRFLEFCTAMTVMIGLETSSTLSIAEALTTQPRPVVIWRNFQECTCCSESLLRSEKTPFSDIILNLISLDFHEVLQAAAGIDAERAAHQAMAANAGRYILAIEGSIPTGANGTYCCVGGRTALDILQEDVRGAKAVIAWGNCAAYGCVQSAKPNPTGAKGVGELVKDKPVINVPGCPPIAEVMAAVVIQIATGTFPKLDQQGRPVEFYGKTVHATCPRHDHYEEGRFVESFDDDGARQGYCLYKLGCKGPVTYNACSRLRWNGGTSFPIQSGHPCLGCAEKNCWDPADGQSLYAPVAMTSRSPKGGSSSGSKASSRKNWSPIRSHSS</sequence>
<feature type="domain" description="Cytochrome-c3 hydrogenase C-terminal" evidence="15">
    <location>
        <begin position="259"/>
        <end position="337"/>
    </location>
</feature>
<dbReference type="PANTHER" id="PTHR30013">
    <property type="entry name" value="NIFE / NIFESE HYDROGENASE SMALL SUBUNIT FAMILY MEMBER"/>
    <property type="match status" value="1"/>
</dbReference>
<accession>A0A4R2RN42</accession>
<evidence type="ECO:0000259" key="15">
    <source>
        <dbReference type="Pfam" id="PF14720"/>
    </source>
</evidence>
<feature type="region of interest" description="Disordered" evidence="13">
    <location>
        <begin position="345"/>
        <end position="378"/>
    </location>
</feature>
<dbReference type="GO" id="GO:0009061">
    <property type="term" value="P:anaerobic respiration"/>
    <property type="evidence" value="ECO:0007669"/>
    <property type="project" value="TreeGrafter"/>
</dbReference>
<dbReference type="GO" id="GO:0008901">
    <property type="term" value="F:ferredoxin hydrogenase activity"/>
    <property type="evidence" value="ECO:0007669"/>
    <property type="project" value="InterPro"/>
</dbReference>
<comment type="subunit">
    <text evidence="4">Heterodimer of a large and a small subunit.</text>
</comment>
<keyword evidence="7" id="KW-0479">Metal-binding</keyword>
<evidence type="ECO:0000256" key="10">
    <source>
        <dbReference type="ARBA" id="ARBA00023004"/>
    </source>
</evidence>
<evidence type="ECO:0000256" key="3">
    <source>
        <dbReference type="ARBA" id="ARBA00006605"/>
    </source>
</evidence>
<evidence type="ECO:0000256" key="13">
    <source>
        <dbReference type="SAM" id="MobiDB-lite"/>
    </source>
</evidence>
<evidence type="ECO:0000256" key="7">
    <source>
        <dbReference type="ARBA" id="ARBA00022723"/>
    </source>
</evidence>
<dbReference type="SUPFAM" id="SSF56770">
    <property type="entry name" value="HydA/Nqo6-like"/>
    <property type="match status" value="1"/>
</dbReference>
<dbReference type="GO" id="GO:0051539">
    <property type="term" value="F:4 iron, 4 sulfur cluster binding"/>
    <property type="evidence" value="ECO:0007669"/>
    <property type="project" value="UniProtKB-KW"/>
</dbReference>
<name>A0A4R2RN42_9FIRM</name>
<proteinExistence type="inferred from homology"/>
<dbReference type="Gene3D" id="4.10.480.10">
    <property type="entry name" value="Cytochrome-c3 hydrogenase, C-terminal domain"/>
    <property type="match status" value="1"/>
</dbReference>
<comment type="cofactor">
    <cofactor evidence="1">
        <name>[4Fe-4S] cluster</name>
        <dbReference type="ChEBI" id="CHEBI:49883"/>
    </cofactor>
</comment>
<evidence type="ECO:0000256" key="6">
    <source>
        <dbReference type="ARBA" id="ARBA00022485"/>
    </source>
</evidence>
<keyword evidence="12" id="KW-0472">Membrane</keyword>
<dbReference type="RefSeq" id="WP_165876437.1">
    <property type="nucleotide sequence ID" value="NZ_JAOQNU010000015.1"/>
</dbReference>
<keyword evidence="17" id="KW-1185">Reference proteome</keyword>
<dbReference type="Proteomes" id="UP000294813">
    <property type="component" value="Unassembled WGS sequence"/>
</dbReference>
<dbReference type="PANTHER" id="PTHR30013:SF6">
    <property type="entry name" value="HYDROGENASE-1 SMALL CHAIN"/>
    <property type="match status" value="1"/>
</dbReference>
<dbReference type="GO" id="GO:0005886">
    <property type="term" value="C:plasma membrane"/>
    <property type="evidence" value="ECO:0007669"/>
    <property type="project" value="UniProtKB-SubCell"/>
</dbReference>
<keyword evidence="5" id="KW-1003">Cell membrane</keyword>
<evidence type="ECO:0000256" key="12">
    <source>
        <dbReference type="ARBA" id="ARBA00023136"/>
    </source>
</evidence>
<evidence type="ECO:0000256" key="9">
    <source>
        <dbReference type="ARBA" id="ARBA00023002"/>
    </source>
</evidence>
<dbReference type="InterPro" id="IPR001821">
    <property type="entry name" value="NiFe_hydrogenase_ssu"/>
</dbReference>
<feature type="compositionally biased region" description="Basic and acidic residues" evidence="13">
    <location>
        <begin position="18"/>
        <end position="36"/>
    </location>
</feature>
<dbReference type="InterPro" id="IPR027394">
    <property type="entry name" value="Cytochrome-c3_hydrogenase_C"/>
</dbReference>
<keyword evidence="8" id="KW-0732">Signal</keyword>
<dbReference type="PROSITE" id="PS51318">
    <property type="entry name" value="TAT"/>
    <property type="match status" value="1"/>
</dbReference>
<feature type="region of interest" description="Disordered" evidence="13">
    <location>
        <begin position="1"/>
        <end position="36"/>
    </location>
</feature>
<comment type="caution">
    <text evidence="16">The sequence shown here is derived from an EMBL/GenBank/DDBJ whole genome shotgun (WGS) entry which is preliminary data.</text>
</comment>
<comment type="similarity">
    <text evidence="3">Belongs to the [NiFe]/[NiFeSe] hydrogenase small subunit family.</text>
</comment>
<dbReference type="NCBIfam" id="TIGR00391">
    <property type="entry name" value="hydA"/>
    <property type="match status" value="1"/>
</dbReference>
<evidence type="ECO:0000256" key="8">
    <source>
        <dbReference type="ARBA" id="ARBA00022729"/>
    </source>
</evidence>
<feature type="compositionally biased region" description="Low complexity" evidence="13">
    <location>
        <begin position="351"/>
        <end position="368"/>
    </location>
</feature>
<dbReference type="GO" id="GO:0044569">
    <property type="term" value="C:[Ni-Fe] hydrogenase complex"/>
    <property type="evidence" value="ECO:0007669"/>
    <property type="project" value="TreeGrafter"/>
</dbReference>
<dbReference type="InterPro" id="IPR037148">
    <property type="entry name" value="NiFe-Hase_small_C_sf"/>
</dbReference>
<evidence type="ECO:0000256" key="11">
    <source>
        <dbReference type="ARBA" id="ARBA00023014"/>
    </source>
</evidence>
<reference evidence="16 17" key="1">
    <citation type="submission" date="2019-03" db="EMBL/GenBank/DDBJ databases">
        <title>Genomic Encyclopedia of Type Strains, Phase IV (KMG-IV): sequencing the most valuable type-strain genomes for metagenomic binning, comparative biology and taxonomic classification.</title>
        <authorList>
            <person name="Goeker M."/>
        </authorList>
    </citation>
    <scope>NUCLEOTIDE SEQUENCE [LARGE SCALE GENOMIC DNA]</scope>
    <source>
        <strain evidence="16 17">DSM 11170</strain>
    </source>
</reference>